<feature type="active site" evidence="3">
    <location>
        <position position="46"/>
    </location>
</feature>
<dbReference type="NCBIfam" id="TIGR00654">
    <property type="entry name" value="PhzF_family"/>
    <property type="match status" value="1"/>
</dbReference>
<dbReference type="Pfam" id="PF02567">
    <property type="entry name" value="PhzC-PhzF"/>
    <property type="match status" value="1"/>
</dbReference>
<evidence type="ECO:0000256" key="2">
    <source>
        <dbReference type="ARBA" id="ARBA00023235"/>
    </source>
</evidence>
<dbReference type="GO" id="GO:0016853">
    <property type="term" value="F:isomerase activity"/>
    <property type="evidence" value="ECO:0007669"/>
    <property type="project" value="UniProtKB-KW"/>
</dbReference>
<dbReference type="SUPFAM" id="SSF54506">
    <property type="entry name" value="Diaminopimelate epimerase-like"/>
    <property type="match status" value="1"/>
</dbReference>
<dbReference type="PANTHER" id="PTHR13774">
    <property type="entry name" value="PHENAZINE BIOSYNTHESIS PROTEIN"/>
    <property type="match status" value="1"/>
</dbReference>
<dbReference type="PANTHER" id="PTHR13774:SF39">
    <property type="entry name" value="BIOSYNTHESIS PROTEIN, PUTATIVE-RELATED"/>
    <property type="match status" value="1"/>
</dbReference>
<proteinExistence type="inferred from homology"/>
<dbReference type="AlphaFoldDB" id="A0A1V4IS81"/>
<name>A0A1V4IS81_9CLOT</name>
<evidence type="ECO:0000313" key="4">
    <source>
        <dbReference type="EMBL" id="OPJ62749.1"/>
    </source>
</evidence>
<comment type="similarity">
    <text evidence="1">Belongs to the PhzF family.</text>
</comment>
<dbReference type="EC" id="5.1.-.-" evidence="4"/>
<keyword evidence="5" id="KW-1185">Reference proteome</keyword>
<evidence type="ECO:0000256" key="3">
    <source>
        <dbReference type="PIRSR" id="PIRSR016184-1"/>
    </source>
</evidence>
<organism evidence="4 5">
    <name type="scientific">Clostridium oryzae</name>
    <dbReference type="NCBI Taxonomy" id="1450648"/>
    <lineage>
        <taxon>Bacteria</taxon>
        <taxon>Bacillati</taxon>
        <taxon>Bacillota</taxon>
        <taxon>Clostridia</taxon>
        <taxon>Eubacteriales</taxon>
        <taxon>Clostridiaceae</taxon>
        <taxon>Clostridium</taxon>
    </lineage>
</organism>
<dbReference type="Proteomes" id="UP000190080">
    <property type="component" value="Unassembled WGS sequence"/>
</dbReference>
<gene>
    <name evidence="4" type="primary">yddE</name>
    <name evidence="4" type="ORF">CLORY_16290</name>
</gene>
<accession>A0A1V4IS81</accession>
<protein>
    <submittedName>
        <fullName evidence="4">Putative isomerase YddE</fullName>
        <ecNumber evidence="4">5.1.-.-</ecNumber>
    </submittedName>
</protein>
<dbReference type="GO" id="GO:0005737">
    <property type="term" value="C:cytoplasm"/>
    <property type="evidence" value="ECO:0007669"/>
    <property type="project" value="TreeGrafter"/>
</dbReference>
<dbReference type="PIRSF" id="PIRSF016184">
    <property type="entry name" value="PhzC_PhzF"/>
    <property type="match status" value="1"/>
</dbReference>
<dbReference type="RefSeq" id="WP_079423129.1">
    <property type="nucleotide sequence ID" value="NZ_MZGV01000013.1"/>
</dbReference>
<dbReference type="InterPro" id="IPR003719">
    <property type="entry name" value="Phenazine_PhzF-like"/>
</dbReference>
<dbReference type="Gene3D" id="3.10.310.10">
    <property type="entry name" value="Diaminopimelate Epimerase, Chain A, domain 1"/>
    <property type="match status" value="2"/>
</dbReference>
<dbReference type="OrthoDB" id="9788221at2"/>
<keyword evidence="2 4" id="KW-0413">Isomerase</keyword>
<sequence>MKIKVYKLNAFAKNDEGGNGAGVVFNEYDISDKVKQSIAEEIGFSETAFIEKSEKADFKIRFFTPRAEVDLCGHATIGSFYLMKLLNIIHSGEYSEETKAGIMEIDVYEDGTIFMHQNLPEFYQQLDAERISKALGVDKNSIREDIPIQVVSTGLKDIIIPVKSINVLNEIKPNFNMISEISKAESTVGMHVFTMDTISDLDTAQCRNFAPLYDINEESATGTSNAALACYLYRHGLIEKHQAKSLVFEQGYVMGKPSEIKARLSFRGDNIKSVEVGGIAGNITESYIEI</sequence>
<evidence type="ECO:0000313" key="5">
    <source>
        <dbReference type="Proteomes" id="UP000190080"/>
    </source>
</evidence>
<dbReference type="STRING" id="1450648.CLORY_16290"/>
<comment type="caution">
    <text evidence="4">The sequence shown here is derived from an EMBL/GenBank/DDBJ whole genome shotgun (WGS) entry which is preliminary data.</text>
</comment>
<dbReference type="EMBL" id="MZGV01000013">
    <property type="protein sequence ID" value="OPJ62749.1"/>
    <property type="molecule type" value="Genomic_DNA"/>
</dbReference>
<reference evidence="4 5" key="1">
    <citation type="submission" date="2017-03" db="EMBL/GenBank/DDBJ databases">
        <title>Genome sequence of Clostridium oryzae DSM 28571.</title>
        <authorList>
            <person name="Poehlein A."/>
            <person name="Daniel R."/>
        </authorList>
    </citation>
    <scope>NUCLEOTIDE SEQUENCE [LARGE SCALE GENOMIC DNA]</scope>
    <source>
        <strain evidence="4 5">DSM 28571</strain>
    </source>
</reference>
<evidence type="ECO:0000256" key="1">
    <source>
        <dbReference type="ARBA" id="ARBA00008270"/>
    </source>
</evidence>